<feature type="compositionally biased region" description="Basic and acidic residues" evidence="4">
    <location>
        <begin position="501"/>
        <end position="512"/>
    </location>
</feature>
<name>A0A0C3FQR6_PILCF</name>
<feature type="compositionally biased region" description="Gly residues" evidence="4">
    <location>
        <begin position="118"/>
        <end position="146"/>
    </location>
</feature>
<sequence>MADAAGLVGTSEVDTKAVLGGVLGLGDNSGGINGMPLITSRQDALARIEELHRSRPTSAQGQANNNSNNNNRDVTFGVNGTYQLPFEGGDNTWAAGGGSTVSDPNNRSSTNGSTNGVTGVGVGAGSSTGDGSSSSGGSGSGAGGGDTTAHQGLRVFTMGHLMPKSAHDDGNGNWSFDPGSLGLGGGLPPAIGGLLPDVGGYATFGSGSGSGVSSRQSGANGSTTGPEAGSSTGPGTGLAAAAAAAAATTSTPVPTRPTTAQKLRVRRSTFVPGWAVPPRVLLVDDDEVNRRMSSKFLQVFGCTIDVAVDGVGAVERMNLEKYDLVLMDIVMPKLDGISATSMIRQFDHMTPIISMTSNSKPNEIMTYYSSGMNDILPKPFTQDGLLDMLEKHLMHLKVIQQMAQIPRSVGIPPLSDSAFEQALAVGASNNSLMAAGGSDEADNRINPLAGMGLTDEQYTLILQNMVNSESFSGVPIPTDIAGGGPSVNGVKRGLEEDEDGRDGKRGRFEVVE</sequence>
<proteinExistence type="predicted"/>
<keyword evidence="7" id="KW-1185">Reference proteome</keyword>
<reference evidence="6 7" key="1">
    <citation type="submission" date="2014-04" db="EMBL/GenBank/DDBJ databases">
        <authorList>
            <consortium name="DOE Joint Genome Institute"/>
            <person name="Kuo A."/>
            <person name="Tarkka M."/>
            <person name="Buscot F."/>
            <person name="Kohler A."/>
            <person name="Nagy L.G."/>
            <person name="Floudas D."/>
            <person name="Copeland A."/>
            <person name="Barry K.W."/>
            <person name="Cichocki N."/>
            <person name="Veneault-Fourrey C."/>
            <person name="LaButti K."/>
            <person name="Lindquist E.A."/>
            <person name="Lipzen A."/>
            <person name="Lundell T."/>
            <person name="Morin E."/>
            <person name="Murat C."/>
            <person name="Sun H."/>
            <person name="Tunlid A."/>
            <person name="Henrissat B."/>
            <person name="Grigoriev I.V."/>
            <person name="Hibbett D.S."/>
            <person name="Martin F."/>
            <person name="Nordberg H.P."/>
            <person name="Cantor M.N."/>
            <person name="Hua S.X."/>
        </authorList>
    </citation>
    <scope>NUCLEOTIDE SEQUENCE [LARGE SCALE GENOMIC DNA]</scope>
    <source>
        <strain evidence="6 7">F 1598</strain>
    </source>
</reference>
<dbReference type="InterPro" id="IPR011006">
    <property type="entry name" value="CheY-like_superfamily"/>
</dbReference>
<evidence type="ECO:0000313" key="6">
    <source>
        <dbReference type="EMBL" id="KIM86475.1"/>
    </source>
</evidence>
<dbReference type="Proteomes" id="UP000054166">
    <property type="component" value="Unassembled WGS sequence"/>
</dbReference>
<keyword evidence="2" id="KW-0902">Two-component regulatory system</keyword>
<dbReference type="FunFam" id="3.40.50.2300:FF:000212">
    <property type="entry name" value="Stress response regulator/HFS transcription factor"/>
    <property type="match status" value="1"/>
</dbReference>
<dbReference type="Pfam" id="PF00072">
    <property type="entry name" value="Response_reg"/>
    <property type="match status" value="1"/>
</dbReference>
<keyword evidence="1 3" id="KW-0597">Phosphoprotein</keyword>
<dbReference type="AlphaFoldDB" id="A0A0C3FQR6"/>
<feature type="compositionally biased region" description="Low complexity" evidence="4">
    <location>
        <begin position="228"/>
        <end position="260"/>
    </location>
</feature>
<evidence type="ECO:0000256" key="3">
    <source>
        <dbReference type="PROSITE-ProRule" id="PRU00169"/>
    </source>
</evidence>
<dbReference type="InterPro" id="IPR001789">
    <property type="entry name" value="Sig_transdc_resp-reg_receiver"/>
</dbReference>
<dbReference type="HOGENOM" id="CLU_008776_1_0_1"/>
<dbReference type="PANTHER" id="PTHR45339">
    <property type="entry name" value="HYBRID SIGNAL TRANSDUCTION HISTIDINE KINASE J"/>
    <property type="match status" value="1"/>
</dbReference>
<feature type="modified residue" description="4-aspartylphosphate" evidence="3">
    <location>
        <position position="328"/>
    </location>
</feature>
<dbReference type="PROSITE" id="PS50110">
    <property type="entry name" value="RESPONSE_REGULATORY"/>
    <property type="match status" value="1"/>
</dbReference>
<feature type="domain" description="Response regulatory" evidence="5">
    <location>
        <begin position="279"/>
        <end position="393"/>
    </location>
</feature>
<dbReference type="PANTHER" id="PTHR45339:SF1">
    <property type="entry name" value="HYBRID SIGNAL TRANSDUCTION HISTIDINE KINASE J"/>
    <property type="match status" value="1"/>
</dbReference>
<evidence type="ECO:0000259" key="5">
    <source>
        <dbReference type="PROSITE" id="PS50110"/>
    </source>
</evidence>
<evidence type="ECO:0000256" key="4">
    <source>
        <dbReference type="SAM" id="MobiDB-lite"/>
    </source>
</evidence>
<dbReference type="EMBL" id="KN832982">
    <property type="protein sequence ID" value="KIM86475.1"/>
    <property type="molecule type" value="Genomic_DNA"/>
</dbReference>
<dbReference type="CDD" id="cd17546">
    <property type="entry name" value="REC_hyHK_CKI1_RcsC-like"/>
    <property type="match status" value="1"/>
</dbReference>
<dbReference type="InParanoid" id="A0A0C3FQR6"/>
<feature type="compositionally biased region" description="Low complexity" evidence="4">
    <location>
        <begin position="108"/>
        <end position="117"/>
    </location>
</feature>
<gene>
    <name evidence="6" type="ORF">PILCRDRAFT_96201</name>
</gene>
<reference evidence="7" key="2">
    <citation type="submission" date="2015-01" db="EMBL/GenBank/DDBJ databases">
        <title>Evolutionary Origins and Diversification of the Mycorrhizal Mutualists.</title>
        <authorList>
            <consortium name="DOE Joint Genome Institute"/>
            <consortium name="Mycorrhizal Genomics Consortium"/>
            <person name="Kohler A."/>
            <person name="Kuo A."/>
            <person name="Nagy L.G."/>
            <person name="Floudas D."/>
            <person name="Copeland A."/>
            <person name="Barry K.W."/>
            <person name="Cichocki N."/>
            <person name="Veneault-Fourrey C."/>
            <person name="LaButti K."/>
            <person name="Lindquist E.A."/>
            <person name="Lipzen A."/>
            <person name="Lundell T."/>
            <person name="Morin E."/>
            <person name="Murat C."/>
            <person name="Riley R."/>
            <person name="Ohm R."/>
            <person name="Sun H."/>
            <person name="Tunlid A."/>
            <person name="Henrissat B."/>
            <person name="Grigoriev I.V."/>
            <person name="Hibbett D.S."/>
            <person name="Martin F."/>
        </authorList>
    </citation>
    <scope>NUCLEOTIDE SEQUENCE [LARGE SCALE GENOMIC DNA]</scope>
    <source>
        <strain evidence="7">F 1598</strain>
    </source>
</reference>
<feature type="region of interest" description="Disordered" evidence="4">
    <location>
        <begin position="207"/>
        <end position="261"/>
    </location>
</feature>
<organism evidence="6 7">
    <name type="scientific">Piloderma croceum (strain F 1598)</name>
    <dbReference type="NCBI Taxonomy" id="765440"/>
    <lineage>
        <taxon>Eukaryota</taxon>
        <taxon>Fungi</taxon>
        <taxon>Dikarya</taxon>
        <taxon>Basidiomycota</taxon>
        <taxon>Agaricomycotina</taxon>
        <taxon>Agaricomycetes</taxon>
        <taxon>Agaricomycetidae</taxon>
        <taxon>Atheliales</taxon>
        <taxon>Atheliaceae</taxon>
        <taxon>Piloderma</taxon>
    </lineage>
</organism>
<feature type="region of interest" description="Disordered" evidence="4">
    <location>
        <begin position="53"/>
        <end position="150"/>
    </location>
</feature>
<feature type="region of interest" description="Disordered" evidence="4">
    <location>
        <begin position="478"/>
        <end position="512"/>
    </location>
</feature>
<dbReference type="SMART" id="SM00448">
    <property type="entry name" value="REC"/>
    <property type="match status" value="1"/>
</dbReference>
<dbReference type="STRING" id="765440.A0A0C3FQR6"/>
<dbReference type="SUPFAM" id="SSF52172">
    <property type="entry name" value="CheY-like"/>
    <property type="match status" value="1"/>
</dbReference>
<evidence type="ECO:0000256" key="1">
    <source>
        <dbReference type="ARBA" id="ARBA00022553"/>
    </source>
</evidence>
<accession>A0A0C3FQR6</accession>
<evidence type="ECO:0000313" key="7">
    <source>
        <dbReference type="Proteomes" id="UP000054166"/>
    </source>
</evidence>
<dbReference type="Gene3D" id="3.40.50.2300">
    <property type="match status" value="1"/>
</dbReference>
<dbReference type="GO" id="GO:0000160">
    <property type="term" value="P:phosphorelay signal transduction system"/>
    <property type="evidence" value="ECO:0007669"/>
    <property type="project" value="UniProtKB-KW"/>
</dbReference>
<evidence type="ECO:0000256" key="2">
    <source>
        <dbReference type="ARBA" id="ARBA00023012"/>
    </source>
</evidence>
<protein>
    <recommendedName>
        <fullName evidence="5">Response regulatory domain-containing protein</fullName>
    </recommendedName>
</protein>
<dbReference type="OrthoDB" id="60033at2759"/>